<dbReference type="RefSeq" id="WP_149816581.1">
    <property type="nucleotide sequence ID" value="NZ_VUOA01000018.1"/>
</dbReference>
<dbReference type="AlphaFoldDB" id="A0A5B2VFK8"/>
<accession>A0A5B2VFK8</accession>
<dbReference type="OrthoDB" id="4764643at2"/>
<dbReference type="Proteomes" id="UP000323142">
    <property type="component" value="Unassembled WGS sequence"/>
</dbReference>
<dbReference type="EMBL" id="VUOA01000018">
    <property type="protein sequence ID" value="KAA2237645.1"/>
    <property type="molecule type" value="Genomic_DNA"/>
</dbReference>
<comment type="caution">
    <text evidence="1">The sequence shown here is derived from an EMBL/GenBank/DDBJ whole genome shotgun (WGS) entry which is preliminary data.</text>
</comment>
<name>A0A5B2VFK8_9HYPH</name>
<organism evidence="1 2">
    <name type="scientific">Salinarimonas soli</name>
    <dbReference type="NCBI Taxonomy" id="1638099"/>
    <lineage>
        <taxon>Bacteria</taxon>
        <taxon>Pseudomonadati</taxon>
        <taxon>Pseudomonadota</taxon>
        <taxon>Alphaproteobacteria</taxon>
        <taxon>Hyphomicrobiales</taxon>
        <taxon>Salinarimonadaceae</taxon>
        <taxon>Salinarimonas</taxon>
    </lineage>
</organism>
<keyword evidence="2" id="KW-1185">Reference proteome</keyword>
<gene>
    <name evidence="1" type="ORF">F0L46_08165</name>
</gene>
<evidence type="ECO:0000313" key="2">
    <source>
        <dbReference type="Proteomes" id="UP000323142"/>
    </source>
</evidence>
<reference evidence="1 2" key="1">
    <citation type="submission" date="2019-09" db="EMBL/GenBank/DDBJ databases">
        <title>Salinarimonas rosea gen. nov., sp. nov., a new member of the a-2 subgroup of the Proteobacteria.</title>
        <authorList>
            <person name="Liu J."/>
        </authorList>
    </citation>
    <scope>NUCLEOTIDE SEQUENCE [LARGE SCALE GENOMIC DNA]</scope>
    <source>
        <strain evidence="1 2">BN140002</strain>
    </source>
</reference>
<protein>
    <submittedName>
        <fullName evidence="1">Uncharacterized protein</fullName>
    </submittedName>
</protein>
<reference evidence="1 2" key="2">
    <citation type="submission" date="2019-09" db="EMBL/GenBank/DDBJ databases">
        <authorList>
            <person name="Jin C."/>
        </authorList>
    </citation>
    <scope>NUCLEOTIDE SEQUENCE [LARGE SCALE GENOMIC DNA]</scope>
    <source>
        <strain evidence="1 2">BN140002</strain>
    </source>
</reference>
<evidence type="ECO:0000313" key="1">
    <source>
        <dbReference type="EMBL" id="KAA2237645.1"/>
    </source>
</evidence>
<sequence>MGEAKRRRQARDSWPENFELLHAGEEEIRASARTVIQGSEGLRLCSVFIAEAMNVCMAFAKQHEGRHDDELTIQLLGIRLFNASSASLKMLLSGYYQVAASIQRDILETAFLLDYFQTRPDQVRRWRECSEADRKKEFSPFKIRVALDERDGFKEKKRADAYEMFCSLAAHPTVIGFSLLRKTGENLHQAGPFFDAGLVDVSMQELSRAIGQAVVVLALFIPNDDINFIETKLSFHEKASEWFERFYGTRPDRKNIRELRAILSTYRRI</sequence>
<proteinExistence type="predicted"/>